<dbReference type="InterPro" id="IPR003148">
    <property type="entry name" value="RCK_N"/>
</dbReference>
<evidence type="ECO:0000256" key="8">
    <source>
        <dbReference type="ARBA" id="ARBA00023065"/>
    </source>
</evidence>
<reference evidence="12 13" key="1">
    <citation type="submission" date="2020-05" db="EMBL/GenBank/DDBJ databases">
        <title>Complete closed genome sequence of Defluviicoccus vanus.</title>
        <authorList>
            <person name="Bessarab I."/>
            <person name="Arumugam K."/>
            <person name="Maszenan A.M."/>
            <person name="Seviour R.J."/>
            <person name="Williams R.B."/>
        </authorList>
    </citation>
    <scope>NUCLEOTIDE SEQUENCE [LARGE SCALE GENOMIC DNA]</scope>
    <source>
        <strain evidence="12 13">Ben 114</strain>
    </source>
</reference>
<dbReference type="InterPro" id="IPR036291">
    <property type="entry name" value="NAD(P)-bd_dom_sf"/>
</dbReference>
<dbReference type="PANTHER" id="PTHR46157:SF4">
    <property type="entry name" value="K(+) EFFLUX ANTIPORTER 3, CHLOROPLASTIC"/>
    <property type="match status" value="1"/>
</dbReference>
<evidence type="ECO:0000256" key="7">
    <source>
        <dbReference type="ARBA" id="ARBA00022989"/>
    </source>
</evidence>
<evidence type="ECO:0000256" key="4">
    <source>
        <dbReference type="ARBA" id="ARBA00022538"/>
    </source>
</evidence>
<dbReference type="GO" id="GO:0005886">
    <property type="term" value="C:plasma membrane"/>
    <property type="evidence" value="ECO:0007669"/>
    <property type="project" value="TreeGrafter"/>
</dbReference>
<dbReference type="PANTHER" id="PTHR46157">
    <property type="entry name" value="K(+) EFFLUX ANTIPORTER 3, CHLOROPLASTIC"/>
    <property type="match status" value="1"/>
</dbReference>
<accession>A0A7H1N4J7</accession>
<feature type="transmembrane region" description="Helical" evidence="10">
    <location>
        <begin position="115"/>
        <end position="137"/>
    </location>
</feature>
<dbReference type="PROSITE" id="PS51201">
    <property type="entry name" value="RCK_N"/>
    <property type="match status" value="1"/>
</dbReference>
<evidence type="ECO:0000256" key="3">
    <source>
        <dbReference type="ARBA" id="ARBA00022449"/>
    </source>
</evidence>
<feature type="transmembrane region" description="Helical" evidence="10">
    <location>
        <begin position="210"/>
        <end position="234"/>
    </location>
</feature>
<keyword evidence="6" id="KW-0630">Potassium</keyword>
<dbReference type="Gene3D" id="3.40.50.720">
    <property type="entry name" value="NAD(P)-binding Rossmann-like Domain"/>
    <property type="match status" value="1"/>
</dbReference>
<feature type="transmembrane region" description="Helical" evidence="10">
    <location>
        <begin position="33"/>
        <end position="53"/>
    </location>
</feature>
<feature type="transmembrane region" description="Helical" evidence="10">
    <location>
        <begin position="90"/>
        <end position="109"/>
    </location>
</feature>
<keyword evidence="3" id="KW-0050">Antiport</keyword>
<dbReference type="SUPFAM" id="SSF51735">
    <property type="entry name" value="NAD(P)-binding Rossmann-fold domains"/>
    <property type="match status" value="1"/>
</dbReference>
<keyword evidence="2" id="KW-0813">Transport</keyword>
<organism evidence="12 13">
    <name type="scientific">Defluviicoccus vanus</name>
    <dbReference type="NCBI Taxonomy" id="111831"/>
    <lineage>
        <taxon>Bacteria</taxon>
        <taxon>Pseudomonadati</taxon>
        <taxon>Pseudomonadota</taxon>
        <taxon>Alphaproteobacteria</taxon>
        <taxon>Rhodospirillales</taxon>
        <taxon>Rhodospirillaceae</taxon>
        <taxon>Defluviicoccus</taxon>
    </lineage>
</organism>
<dbReference type="Proteomes" id="UP000516369">
    <property type="component" value="Chromosome"/>
</dbReference>
<feature type="transmembrane region" description="Helical" evidence="10">
    <location>
        <begin position="59"/>
        <end position="78"/>
    </location>
</feature>
<evidence type="ECO:0000259" key="11">
    <source>
        <dbReference type="PROSITE" id="PS51201"/>
    </source>
</evidence>
<dbReference type="KEGG" id="dvn:HQ394_16485"/>
<evidence type="ECO:0000313" key="13">
    <source>
        <dbReference type="Proteomes" id="UP000516369"/>
    </source>
</evidence>
<feature type="transmembrane region" description="Helical" evidence="10">
    <location>
        <begin position="149"/>
        <end position="172"/>
    </location>
</feature>
<evidence type="ECO:0000256" key="9">
    <source>
        <dbReference type="ARBA" id="ARBA00023136"/>
    </source>
</evidence>
<name>A0A7H1N4J7_9PROT</name>
<dbReference type="EMBL" id="CP053923">
    <property type="protein sequence ID" value="QNT70633.1"/>
    <property type="molecule type" value="Genomic_DNA"/>
</dbReference>
<evidence type="ECO:0000256" key="1">
    <source>
        <dbReference type="ARBA" id="ARBA00004141"/>
    </source>
</evidence>
<protein>
    <submittedName>
        <fullName evidence="12">Cation:proton antiporter</fullName>
    </submittedName>
</protein>
<feature type="domain" description="RCK N-terminal" evidence="11">
    <location>
        <begin position="404"/>
        <end position="521"/>
    </location>
</feature>
<feature type="transmembrane region" description="Helical" evidence="10">
    <location>
        <begin position="326"/>
        <end position="348"/>
    </location>
</feature>
<feature type="transmembrane region" description="Helical" evidence="10">
    <location>
        <begin position="178"/>
        <end position="198"/>
    </location>
</feature>
<dbReference type="AlphaFoldDB" id="A0A7H1N4J7"/>
<sequence length="546" mass="57285">MPEHHDYMRDVLILLIALLALVPLFVRLRLGNVLGYLTIGIVVGPLGLGLISGDESTGALGELGVVFLLFSIGLEINVERLRLFGLRTYGMALLQIPVTAVPIAVLAHLTGLSVAGSLLVGGALAVSSTAIVIQLLSERGQMTGQVGRAAIAILLMQDLAVAPMIVLVTAYGAAGQSLGAALGLASIKFVIFVLLIAVGQRLALRPLLRLAASAGEPEVFTAAALLLVLGIGWLSQTVGLSMALGAFVAGLLVADTEFRHQVSADIEPVRGLLLGLFFVSVGMGLDLRFAAAHLPTIAAVVAVAMAVKASAMFIVAKAFRLSSPRALGLAGLLAQGSEFAFVLLPLGIANGLLDRTTAQVITVSVGLTMAIMPIGALVVDLIAPWFLRGRPSLGDIESESGELKGHVVIAGFGQVGMSVARFLVGEQVPILVLDLSQQRVAESRRRGLPVFYGNATRKDVLRASRLDRAQVLVVVVPDPKTAEQITTIARQSFRHLRIFVRARDESWVAKLRAAGADAVVLDGLTTALDLVERVMIFHAPEIAGDG</sequence>
<dbReference type="Pfam" id="PF00999">
    <property type="entry name" value="Na_H_Exchanger"/>
    <property type="match status" value="1"/>
</dbReference>
<feature type="transmembrane region" description="Helical" evidence="10">
    <location>
        <begin position="270"/>
        <end position="291"/>
    </location>
</feature>
<keyword evidence="4" id="KW-0633">Potassium transport</keyword>
<dbReference type="GO" id="GO:1902600">
    <property type="term" value="P:proton transmembrane transport"/>
    <property type="evidence" value="ECO:0007669"/>
    <property type="project" value="InterPro"/>
</dbReference>
<gene>
    <name evidence="12" type="ORF">HQ394_16485</name>
</gene>
<dbReference type="RefSeq" id="WP_190261107.1">
    <property type="nucleotide sequence ID" value="NZ_CP053923.1"/>
</dbReference>
<dbReference type="Pfam" id="PF02254">
    <property type="entry name" value="TrkA_N"/>
    <property type="match status" value="1"/>
</dbReference>
<feature type="transmembrane region" description="Helical" evidence="10">
    <location>
        <begin position="360"/>
        <end position="383"/>
    </location>
</feature>
<evidence type="ECO:0000256" key="5">
    <source>
        <dbReference type="ARBA" id="ARBA00022692"/>
    </source>
</evidence>
<proteinExistence type="predicted"/>
<comment type="subcellular location">
    <subcellularLocation>
        <location evidence="1">Membrane</location>
        <topology evidence="1">Multi-pass membrane protein</topology>
    </subcellularLocation>
</comment>
<dbReference type="GO" id="GO:0015297">
    <property type="term" value="F:antiporter activity"/>
    <property type="evidence" value="ECO:0007669"/>
    <property type="project" value="UniProtKB-KW"/>
</dbReference>
<dbReference type="InterPro" id="IPR038770">
    <property type="entry name" value="Na+/solute_symporter_sf"/>
</dbReference>
<evidence type="ECO:0000256" key="10">
    <source>
        <dbReference type="SAM" id="Phobius"/>
    </source>
</evidence>
<keyword evidence="9 10" id="KW-0472">Membrane</keyword>
<feature type="transmembrane region" description="Helical" evidence="10">
    <location>
        <begin position="6"/>
        <end position="26"/>
    </location>
</feature>
<keyword evidence="13" id="KW-1185">Reference proteome</keyword>
<dbReference type="InterPro" id="IPR006153">
    <property type="entry name" value="Cation/H_exchanger_TM"/>
</dbReference>
<dbReference type="Gene3D" id="1.20.1530.20">
    <property type="match status" value="1"/>
</dbReference>
<keyword evidence="5 10" id="KW-0812">Transmembrane</keyword>
<keyword evidence="7 10" id="KW-1133">Transmembrane helix</keyword>
<evidence type="ECO:0000256" key="2">
    <source>
        <dbReference type="ARBA" id="ARBA00022448"/>
    </source>
</evidence>
<evidence type="ECO:0000313" key="12">
    <source>
        <dbReference type="EMBL" id="QNT70633.1"/>
    </source>
</evidence>
<evidence type="ECO:0000256" key="6">
    <source>
        <dbReference type="ARBA" id="ARBA00022958"/>
    </source>
</evidence>
<feature type="transmembrane region" description="Helical" evidence="10">
    <location>
        <begin position="297"/>
        <end position="319"/>
    </location>
</feature>
<dbReference type="GO" id="GO:0006813">
    <property type="term" value="P:potassium ion transport"/>
    <property type="evidence" value="ECO:0007669"/>
    <property type="project" value="UniProtKB-KW"/>
</dbReference>
<keyword evidence="8" id="KW-0406">Ion transport</keyword>